<feature type="compositionally biased region" description="Polar residues" evidence="1">
    <location>
        <begin position="91"/>
        <end position="120"/>
    </location>
</feature>
<evidence type="ECO:0000313" key="4">
    <source>
        <dbReference type="Proteomes" id="UP001465976"/>
    </source>
</evidence>
<accession>A0ABR3EL16</accession>
<comment type="caution">
    <text evidence="3">The sequence shown here is derived from an EMBL/GenBank/DDBJ whole genome shotgun (WGS) entry which is preliminary data.</text>
</comment>
<keyword evidence="4" id="KW-1185">Reference proteome</keyword>
<dbReference type="InterPro" id="IPR011320">
    <property type="entry name" value="RNase_H1_N"/>
</dbReference>
<evidence type="ECO:0000256" key="1">
    <source>
        <dbReference type="SAM" id="MobiDB-lite"/>
    </source>
</evidence>
<organism evidence="3 4">
    <name type="scientific">Marasmius crinis-equi</name>
    <dbReference type="NCBI Taxonomy" id="585013"/>
    <lineage>
        <taxon>Eukaryota</taxon>
        <taxon>Fungi</taxon>
        <taxon>Dikarya</taxon>
        <taxon>Basidiomycota</taxon>
        <taxon>Agaricomycotina</taxon>
        <taxon>Agaricomycetes</taxon>
        <taxon>Agaricomycetidae</taxon>
        <taxon>Agaricales</taxon>
        <taxon>Marasmiineae</taxon>
        <taxon>Marasmiaceae</taxon>
        <taxon>Marasmius</taxon>
    </lineage>
</organism>
<feature type="region of interest" description="Disordered" evidence="1">
    <location>
        <begin position="85"/>
        <end position="120"/>
    </location>
</feature>
<protein>
    <recommendedName>
        <fullName evidence="2">Ribonuclease H1 N-terminal domain-containing protein</fullName>
    </recommendedName>
</protein>
<gene>
    <name evidence="3" type="ORF">V5O48_018502</name>
</gene>
<proteinExistence type="predicted"/>
<reference evidence="3 4" key="1">
    <citation type="submission" date="2024-02" db="EMBL/GenBank/DDBJ databases">
        <title>A draft genome for the cacao thread blight pathogen Marasmius crinis-equi.</title>
        <authorList>
            <person name="Cohen S.P."/>
            <person name="Baruah I.K."/>
            <person name="Amoako-Attah I."/>
            <person name="Bukari Y."/>
            <person name="Meinhardt L.W."/>
            <person name="Bailey B.A."/>
        </authorList>
    </citation>
    <scope>NUCLEOTIDE SEQUENCE [LARGE SCALE GENOMIC DNA]</scope>
    <source>
        <strain evidence="3 4">GH-76</strain>
    </source>
</reference>
<dbReference type="Proteomes" id="UP001465976">
    <property type="component" value="Unassembled WGS sequence"/>
</dbReference>
<evidence type="ECO:0000313" key="3">
    <source>
        <dbReference type="EMBL" id="KAL0563563.1"/>
    </source>
</evidence>
<feature type="domain" description="Ribonuclease H1 N-terminal" evidence="2">
    <location>
        <begin position="178"/>
        <end position="207"/>
    </location>
</feature>
<dbReference type="EMBL" id="JBAHYK010003387">
    <property type="protein sequence ID" value="KAL0563563.1"/>
    <property type="molecule type" value="Genomic_DNA"/>
</dbReference>
<name>A0ABR3EL16_9AGAR</name>
<evidence type="ECO:0000259" key="2">
    <source>
        <dbReference type="Pfam" id="PF01693"/>
    </source>
</evidence>
<sequence length="213" mass="22930">MGVFEVPQLFSSCQTDVDRGTTTVKTTVEQRNGWVVTTTTKIQRIHPDCWADHLAQAQREVDSEFPSTPRITPCTVLTQLPVGGNVEPTRYVTSHNTGDSVNTDPSVSSEHPPNDFASTIDTDDLASVLGHSDVPDSSVNFPAGNSPLASNSAAANLFNGVVNPSAIRRPVHVDAASKFYVVFVGRQVGIVRDNWALVQRLISGVSGRMSTKI</sequence>
<dbReference type="Gene3D" id="3.40.970.10">
    <property type="entry name" value="Ribonuclease H1, N-terminal domain"/>
    <property type="match status" value="1"/>
</dbReference>
<dbReference type="InterPro" id="IPR037056">
    <property type="entry name" value="RNase_H1_N_sf"/>
</dbReference>
<dbReference type="Pfam" id="PF01693">
    <property type="entry name" value="Cauli_VI"/>
    <property type="match status" value="1"/>
</dbReference>